<protein>
    <submittedName>
        <fullName evidence="3">SDR family oxidoreductase</fullName>
    </submittedName>
</protein>
<comment type="similarity">
    <text evidence="1">Belongs to the short-chain dehydrogenases/reductases (SDR) family.</text>
</comment>
<accession>A0ABP4PTU3</accession>
<dbReference type="Gene3D" id="3.40.50.720">
    <property type="entry name" value="NAD(P)-binding Rossmann-like Domain"/>
    <property type="match status" value="1"/>
</dbReference>
<proteinExistence type="inferred from homology"/>
<evidence type="ECO:0000256" key="2">
    <source>
        <dbReference type="ARBA" id="ARBA00023002"/>
    </source>
</evidence>
<dbReference type="PANTHER" id="PTHR43669">
    <property type="entry name" value="5-KETO-D-GLUCONATE 5-REDUCTASE"/>
    <property type="match status" value="1"/>
</dbReference>
<sequence>MKAVITGGGKGIGGSIAARLAAEGASVIVGGRDLEALRETANRLGDAVHALPVDVTDNHSVEVFQQLAEQAIGVPDVVVCNSGISGPTGPLWELDESGWNETFNVNVTGTFRTLRVFLPGMIARGSGSVILVGSMTGKRPLAGRTPYAATKLALVGLARTLALEAGPYGVRVNVVSPGFVAGTRLDWVIDAQAAMAGASPDDVREQLERQIPLHRFVAAEDVAATVAFLAGDGARSVTGADINVTGGLEMH</sequence>
<evidence type="ECO:0000313" key="4">
    <source>
        <dbReference type="Proteomes" id="UP001500393"/>
    </source>
</evidence>
<dbReference type="Proteomes" id="UP001500393">
    <property type="component" value="Unassembled WGS sequence"/>
</dbReference>
<gene>
    <name evidence="3" type="ORF">GCM10009789_43760</name>
</gene>
<evidence type="ECO:0000313" key="3">
    <source>
        <dbReference type="EMBL" id="GAA1585358.1"/>
    </source>
</evidence>
<dbReference type="Pfam" id="PF13561">
    <property type="entry name" value="adh_short_C2"/>
    <property type="match status" value="1"/>
</dbReference>
<dbReference type="InterPro" id="IPR036291">
    <property type="entry name" value="NAD(P)-bd_dom_sf"/>
</dbReference>
<dbReference type="PRINTS" id="PR00081">
    <property type="entry name" value="GDHRDH"/>
</dbReference>
<reference evidence="4" key="1">
    <citation type="journal article" date="2019" name="Int. J. Syst. Evol. Microbiol.">
        <title>The Global Catalogue of Microorganisms (GCM) 10K type strain sequencing project: providing services to taxonomists for standard genome sequencing and annotation.</title>
        <authorList>
            <consortium name="The Broad Institute Genomics Platform"/>
            <consortium name="The Broad Institute Genome Sequencing Center for Infectious Disease"/>
            <person name="Wu L."/>
            <person name="Ma J."/>
        </authorList>
    </citation>
    <scope>NUCLEOTIDE SEQUENCE [LARGE SCALE GENOMIC DNA]</scope>
    <source>
        <strain evidence="4">JCM 14969</strain>
    </source>
</reference>
<dbReference type="RefSeq" id="WP_344216699.1">
    <property type="nucleotide sequence ID" value="NZ_BAAAOS010000029.1"/>
</dbReference>
<dbReference type="InterPro" id="IPR002347">
    <property type="entry name" value="SDR_fam"/>
</dbReference>
<dbReference type="PANTHER" id="PTHR43669:SF3">
    <property type="entry name" value="ALCOHOL DEHYDROGENASE, PUTATIVE (AFU_ORTHOLOGUE AFUA_3G03445)-RELATED"/>
    <property type="match status" value="1"/>
</dbReference>
<keyword evidence="4" id="KW-1185">Reference proteome</keyword>
<dbReference type="SUPFAM" id="SSF51735">
    <property type="entry name" value="NAD(P)-binding Rossmann-fold domains"/>
    <property type="match status" value="1"/>
</dbReference>
<keyword evidence="2" id="KW-0560">Oxidoreductase</keyword>
<dbReference type="PROSITE" id="PS00061">
    <property type="entry name" value="ADH_SHORT"/>
    <property type="match status" value="1"/>
</dbReference>
<organism evidence="3 4">
    <name type="scientific">Kribbella sancticallisti</name>
    <dbReference type="NCBI Taxonomy" id="460087"/>
    <lineage>
        <taxon>Bacteria</taxon>
        <taxon>Bacillati</taxon>
        <taxon>Actinomycetota</taxon>
        <taxon>Actinomycetes</taxon>
        <taxon>Propionibacteriales</taxon>
        <taxon>Kribbellaceae</taxon>
        <taxon>Kribbella</taxon>
    </lineage>
</organism>
<dbReference type="PRINTS" id="PR00080">
    <property type="entry name" value="SDRFAMILY"/>
</dbReference>
<comment type="caution">
    <text evidence="3">The sequence shown here is derived from an EMBL/GenBank/DDBJ whole genome shotgun (WGS) entry which is preliminary data.</text>
</comment>
<dbReference type="CDD" id="cd05233">
    <property type="entry name" value="SDR_c"/>
    <property type="match status" value="1"/>
</dbReference>
<evidence type="ECO:0000256" key="1">
    <source>
        <dbReference type="ARBA" id="ARBA00006484"/>
    </source>
</evidence>
<dbReference type="EMBL" id="BAAAOS010000029">
    <property type="protein sequence ID" value="GAA1585358.1"/>
    <property type="molecule type" value="Genomic_DNA"/>
</dbReference>
<dbReference type="InterPro" id="IPR020904">
    <property type="entry name" value="Sc_DH/Rdtase_CS"/>
</dbReference>
<name>A0ABP4PTU3_9ACTN</name>